<name>A0ABV1BJV8_9FIRM</name>
<evidence type="ECO:0000313" key="2">
    <source>
        <dbReference type="EMBL" id="MEQ2372575.1"/>
    </source>
</evidence>
<organism evidence="2 3">
    <name type="scientific">Blautia aquisgranensis</name>
    <dbReference type="NCBI Taxonomy" id="3133153"/>
    <lineage>
        <taxon>Bacteria</taxon>
        <taxon>Bacillati</taxon>
        <taxon>Bacillota</taxon>
        <taxon>Clostridia</taxon>
        <taxon>Lachnospirales</taxon>
        <taxon>Lachnospiraceae</taxon>
        <taxon>Blautia</taxon>
    </lineage>
</organism>
<reference evidence="2 3" key="1">
    <citation type="submission" date="2024-03" db="EMBL/GenBank/DDBJ databases">
        <title>Human intestinal bacterial collection.</title>
        <authorList>
            <person name="Pauvert C."/>
            <person name="Hitch T.C.A."/>
            <person name="Clavel T."/>
        </authorList>
    </citation>
    <scope>NUCLEOTIDE SEQUENCE [LARGE SCALE GENOMIC DNA]</scope>
    <source>
        <strain evidence="2 3">CLA-JM-H16</strain>
    </source>
</reference>
<feature type="region of interest" description="Disordered" evidence="1">
    <location>
        <begin position="19"/>
        <end position="44"/>
    </location>
</feature>
<dbReference type="Proteomes" id="UP001473063">
    <property type="component" value="Unassembled WGS sequence"/>
</dbReference>
<evidence type="ECO:0008006" key="4">
    <source>
        <dbReference type="Google" id="ProtNLM"/>
    </source>
</evidence>
<gene>
    <name evidence="2" type="ORF">WMO28_16995</name>
</gene>
<dbReference type="RefSeq" id="WP_349057734.1">
    <property type="nucleotide sequence ID" value="NZ_JBBMEJ010000056.1"/>
</dbReference>
<evidence type="ECO:0000256" key="1">
    <source>
        <dbReference type="SAM" id="MobiDB-lite"/>
    </source>
</evidence>
<feature type="compositionally biased region" description="Basic residues" evidence="1">
    <location>
        <begin position="30"/>
        <end position="40"/>
    </location>
</feature>
<keyword evidence="3" id="KW-1185">Reference proteome</keyword>
<protein>
    <recommendedName>
        <fullName evidence="4">HNH nuclease domain-containing protein</fullName>
    </recommendedName>
</protein>
<proteinExistence type="predicted"/>
<evidence type="ECO:0000313" key="3">
    <source>
        <dbReference type="Proteomes" id="UP001473063"/>
    </source>
</evidence>
<dbReference type="EMBL" id="JBBMEJ010000056">
    <property type="protein sequence ID" value="MEQ2372575.1"/>
    <property type="molecule type" value="Genomic_DNA"/>
</dbReference>
<sequence length="166" mass="19663">MFSKIQIYHKYIRGGPDLPGKGQKLLFPKSKSKKKKKHHPPSILHDKKSRTCYLCIMLHDNWSEHSTLQEHHVFSGPNRTNSEENGLKIYLCRDHHIYGPEAIHNNARIRHEVQRMAQREFEKQHSHKEFMEIFGRNYLDSVEIGENNEKKDVSVQDRRPERETGL</sequence>
<accession>A0ABV1BJV8</accession>
<comment type="caution">
    <text evidence="2">The sequence shown here is derived from an EMBL/GenBank/DDBJ whole genome shotgun (WGS) entry which is preliminary data.</text>
</comment>